<evidence type="ECO:0000256" key="1">
    <source>
        <dbReference type="SAM" id="Phobius"/>
    </source>
</evidence>
<evidence type="ECO:0000313" key="3">
    <source>
        <dbReference type="Proteomes" id="UP000675968"/>
    </source>
</evidence>
<evidence type="ECO:0000313" key="2">
    <source>
        <dbReference type="EMBL" id="MBS3061941.1"/>
    </source>
</evidence>
<dbReference type="Proteomes" id="UP000675968">
    <property type="component" value="Unassembled WGS sequence"/>
</dbReference>
<keyword evidence="1" id="KW-0472">Membrane</keyword>
<sequence>MTVWRVSSRGQSSLELLVLTVVMLLFIAVVGGSAFLTFSESVSSSMAMDSLRNIQTGINHSYALGPGNVLIVEIALPASVSDSNVGGLSGREVGFDLSSPFGVRNYFVYLDANVKGSLPVKGGAYKIKLVSLGSDVNISVVSG</sequence>
<feature type="transmembrane region" description="Helical" evidence="1">
    <location>
        <begin position="16"/>
        <end position="38"/>
    </location>
</feature>
<reference evidence="2" key="2">
    <citation type="submission" date="2021-05" db="EMBL/GenBank/DDBJ databases">
        <title>Protein family content uncovers lineage relationships and bacterial pathway maintenance mechanisms in DPANN archaea.</title>
        <authorList>
            <person name="Castelle C.J."/>
            <person name="Meheust R."/>
            <person name="Jaffe A.L."/>
            <person name="Seitz K."/>
            <person name="Gong X."/>
            <person name="Baker B.J."/>
            <person name="Banfield J.F."/>
        </authorList>
    </citation>
    <scope>NUCLEOTIDE SEQUENCE</scope>
    <source>
        <strain evidence="2">RIFCSPLOWO2_01_FULL_AR10_48_17</strain>
    </source>
</reference>
<keyword evidence="1" id="KW-0812">Transmembrane</keyword>
<dbReference type="AlphaFoldDB" id="A0A8T4L532"/>
<proteinExistence type="predicted"/>
<name>A0A8T4L532_9ARCH</name>
<keyword evidence="1" id="KW-1133">Transmembrane helix</keyword>
<organism evidence="2 3">
    <name type="scientific">Candidatus Iainarchaeum sp</name>
    <dbReference type="NCBI Taxonomy" id="3101447"/>
    <lineage>
        <taxon>Archaea</taxon>
        <taxon>Candidatus Iainarchaeota</taxon>
        <taxon>Candidatus Iainarchaeia</taxon>
        <taxon>Candidatus Iainarchaeales</taxon>
        <taxon>Candidatus Iainarchaeaceae</taxon>
        <taxon>Candidatus Iainarchaeum</taxon>
    </lineage>
</organism>
<comment type="caution">
    <text evidence="2">The sequence shown here is derived from an EMBL/GenBank/DDBJ whole genome shotgun (WGS) entry which is preliminary data.</text>
</comment>
<protein>
    <submittedName>
        <fullName evidence="2">Uncharacterized protein</fullName>
    </submittedName>
</protein>
<accession>A0A8T4L532</accession>
<gene>
    <name evidence="2" type="ORF">J4215_05150</name>
</gene>
<dbReference type="EMBL" id="JAGVWC010000011">
    <property type="protein sequence ID" value="MBS3061941.1"/>
    <property type="molecule type" value="Genomic_DNA"/>
</dbReference>
<reference evidence="2" key="1">
    <citation type="submission" date="2021-03" db="EMBL/GenBank/DDBJ databases">
        <authorList>
            <person name="Jaffe A."/>
        </authorList>
    </citation>
    <scope>NUCLEOTIDE SEQUENCE</scope>
    <source>
        <strain evidence="2">RIFCSPLOWO2_01_FULL_AR10_48_17</strain>
    </source>
</reference>